<dbReference type="InterPro" id="IPR008011">
    <property type="entry name" value="Complex1_LYR_dom"/>
</dbReference>
<dbReference type="PANTHER" id="PTHR47158">
    <property type="entry name" value="OS08G0239000 PROTEIN"/>
    <property type="match status" value="1"/>
</dbReference>
<organism evidence="2 3">
    <name type="scientific">Eruca vesicaria subsp. sativa</name>
    <name type="common">Garden rocket</name>
    <name type="synonym">Eruca sativa</name>
    <dbReference type="NCBI Taxonomy" id="29727"/>
    <lineage>
        <taxon>Eukaryota</taxon>
        <taxon>Viridiplantae</taxon>
        <taxon>Streptophyta</taxon>
        <taxon>Embryophyta</taxon>
        <taxon>Tracheophyta</taxon>
        <taxon>Spermatophyta</taxon>
        <taxon>Magnoliopsida</taxon>
        <taxon>eudicotyledons</taxon>
        <taxon>Gunneridae</taxon>
        <taxon>Pentapetalae</taxon>
        <taxon>rosids</taxon>
        <taxon>malvids</taxon>
        <taxon>Brassicales</taxon>
        <taxon>Brassicaceae</taxon>
        <taxon>Brassiceae</taxon>
        <taxon>Eruca</taxon>
    </lineage>
</organism>
<feature type="domain" description="Complex 1 LYR protein" evidence="1">
    <location>
        <begin position="63"/>
        <end position="100"/>
    </location>
</feature>
<accession>A0ABC8LNP2</accession>
<evidence type="ECO:0000259" key="1">
    <source>
        <dbReference type="Pfam" id="PF05347"/>
    </source>
</evidence>
<sequence length="105" mass="12254">MSCCFWFFYLRSQSIKSILIFQKCGKRGLQLLSLQQKAHKSQIQLSRLCTKNMVCFLYAKSSLLGAERQYPDYNIREYTKRRILDGFRMNKNLTDPSNVEASAEG</sequence>
<evidence type="ECO:0000313" key="2">
    <source>
        <dbReference type="EMBL" id="CAH8385357.1"/>
    </source>
</evidence>
<dbReference type="PANTHER" id="PTHR47158:SF4">
    <property type="entry name" value="GENOME ASSEMBLY, CHROMOSOME: A07"/>
    <property type="match status" value="1"/>
</dbReference>
<dbReference type="EMBL" id="CAKOAT010664042">
    <property type="protein sequence ID" value="CAH8385357.1"/>
    <property type="molecule type" value="Genomic_DNA"/>
</dbReference>
<reference evidence="2 3" key="1">
    <citation type="submission" date="2022-03" db="EMBL/GenBank/DDBJ databases">
        <authorList>
            <person name="Macdonald S."/>
            <person name="Ahmed S."/>
            <person name="Newling K."/>
        </authorList>
    </citation>
    <scope>NUCLEOTIDE SEQUENCE [LARGE SCALE GENOMIC DNA]</scope>
</reference>
<evidence type="ECO:0000313" key="3">
    <source>
        <dbReference type="Proteomes" id="UP001642260"/>
    </source>
</evidence>
<dbReference type="Pfam" id="PF05347">
    <property type="entry name" value="Complex1_LYR"/>
    <property type="match status" value="1"/>
</dbReference>
<proteinExistence type="predicted"/>
<dbReference type="AlphaFoldDB" id="A0ABC8LNP2"/>
<comment type="caution">
    <text evidence="2">The sequence shown here is derived from an EMBL/GenBank/DDBJ whole genome shotgun (WGS) entry which is preliminary data.</text>
</comment>
<gene>
    <name evidence="2" type="ORF">ERUC_LOCUS37840</name>
</gene>
<name>A0ABC8LNP2_ERUVS</name>
<dbReference type="Proteomes" id="UP001642260">
    <property type="component" value="Unassembled WGS sequence"/>
</dbReference>
<protein>
    <recommendedName>
        <fullName evidence="1">Complex 1 LYR protein domain-containing protein</fullName>
    </recommendedName>
</protein>
<keyword evidence="3" id="KW-1185">Reference proteome</keyword>